<dbReference type="PANTHER" id="PTHR12143:SF19">
    <property type="entry name" value="PEPTIDE-N(4)-(N-ACETYL-BETA-GLUCOSAMINYL)ASPARAGINE AMIDASE"/>
    <property type="match status" value="1"/>
</dbReference>
<dbReference type="PANTHER" id="PTHR12143">
    <property type="entry name" value="PEPTIDE N-GLYCANASE PNGASE -RELATED"/>
    <property type="match status" value="1"/>
</dbReference>
<dbReference type="Gene3D" id="3.10.620.30">
    <property type="match status" value="1"/>
</dbReference>
<evidence type="ECO:0000313" key="5">
    <source>
        <dbReference type="EMBL" id="KAJ8977821.1"/>
    </source>
</evidence>
<keyword evidence="3" id="KW-0862">Zinc</keyword>
<sequence length="258" mass="30671">MSPSLKNCTPFTRTEQSKGYTTKKAFSNGVKKVKISQRKGQFRLVAMCKKSSLTIRHLFFLKLSSNFAYKRYQMPLCKISSIEYVQGVQGKLKKHRKRNQTSHNSRQINLHRCKTCHQFTSFPRYNDLNILLETPRGRCGLMGKYVYTFLSSIGWDARFVVDEGDHVWTEVYSVTQKRWLHTVILVKMYAIHHYCMRVDEIQDVTWRYTSNHKEVLKRRKNCSEEELISALFKLRSLRQKNFQMLERNILPTDYYMNL</sequence>
<evidence type="ECO:0000259" key="4">
    <source>
        <dbReference type="Pfam" id="PF01841"/>
    </source>
</evidence>
<dbReference type="InterPro" id="IPR002931">
    <property type="entry name" value="Transglutaminase-like"/>
</dbReference>
<protein>
    <recommendedName>
        <fullName evidence="4">Transglutaminase-like domain-containing protein</fullName>
    </recommendedName>
</protein>
<evidence type="ECO:0000256" key="2">
    <source>
        <dbReference type="ARBA" id="ARBA00022723"/>
    </source>
</evidence>
<dbReference type="EMBL" id="JAPWTJ010000507">
    <property type="protein sequence ID" value="KAJ8977821.1"/>
    <property type="molecule type" value="Genomic_DNA"/>
</dbReference>
<accession>A0ABQ9JHY6</accession>
<dbReference type="Proteomes" id="UP001162164">
    <property type="component" value="Unassembled WGS sequence"/>
</dbReference>
<proteinExistence type="inferred from homology"/>
<dbReference type="Pfam" id="PF01841">
    <property type="entry name" value="Transglut_core"/>
    <property type="match status" value="1"/>
</dbReference>
<name>A0ABQ9JHY6_9CUCU</name>
<dbReference type="SUPFAM" id="SSF54001">
    <property type="entry name" value="Cysteine proteinases"/>
    <property type="match status" value="1"/>
</dbReference>
<evidence type="ECO:0000256" key="3">
    <source>
        <dbReference type="ARBA" id="ARBA00022833"/>
    </source>
</evidence>
<evidence type="ECO:0000313" key="6">
    <source>
        <dbReference type="Proteomes" id="UP001162164"/>
    </source>
</evidence>
<keyword evidence="2" id="KW-0479">Metal-binding</keyword>
<comment type="similarity">
    <text evidence="1">Belongs to the transglutaminase-like superfamily. PNGase family.</text>
</comment>
<gene>
    <name evidence="5" type="ORF">NQ317_008063</name>
</gene>
<reference evidence="5" key="1">
    <citation type="journal article" date="2023" name="Insect Mol. Biol.">
        <title>Genome sequencing provides insights into the evolution of gene families encoding plant cell wall-degrading enzymes in longhorned beetles.</title>
        <authorList>
            <person name="Shin N.R."/>
            <person name="Okamura Y."/>
            <person name="Kirsch R."/>
            <person name="Pauchet Y."/>
        </authorList>
    </citation>
    <scope>NUCLEOTIDE SEQUENCE</scope>
    <source>
        <strain evidence="5">MMC_N1</strain>
    </source>
</reference>
<dbReference type="InterPro" id="IPR038765">
    <property type="entry name" value="Papain-like_cys_pep_sf"/>
</dbReference>
<evidence type="ECO:0000256" key="1">
    <source>
        <dbReference type="ARBA" id="ARBA00009390"/>
    </source>
</evidence>
<organism evidence="5 6">
    <name type="scientific">Molorchus minor</name>
    <dbReference type="NCBI Taxonomy" id="1323400"/>
    <lineage>
        <taxon>Eukaryota</taxon>
        <taxon>Metazoa</taxon>
        <taxon>Ecdysozoa</taxon>
        <taxon>Arthropoda</taxon>
        <taxon>Hexapoda</taxon>
        <taxon>Insecta</taxon>
        <taxon>Pterygota</taxon>
        <taxon>Neoptera</taxon>
        <taxon>Endopterygota</taxon>
        <taxon>Coleoptera</taxon>
        <taxon>Polyphaga</taxon>
        <taxon>Cucujiformia</taxon>
        <taxon>Chrysomeloidea</taxon>
        <taxon>Cerambycidae</taxon>
        <taxon>Lamiinae</taxon>
        <taxon>Monochamini</taxon>
        <taxon>Molorchus</taxon>
    </lineage>
</organism>
<comment type="caution">
    <text evidence="5">The sequence shown here is derived from an EMBL/GenBank/DDBJ whole genome shotgun (WGS) entry which is preliminary data.</text>
</comment>
<feature type="domain" description="Transglutaminase-like" evidence="4">
    <location>
        <begin position="110"/>
        <end position="181"/>
    </location>
</feature>
<keyword evidence="6" id="KW-1185">Reference proteome</keyword>
<dbReference type="InterPro" id="IPR050883">
    <property type="entry name" value="PNGase"/>
</dbReference>